<keyword evidence="2" id="KW-1185">Reference proteome</keyword>
<reference evidence="1 2" key="1">
    <citation type="submission" date="2023-07" db="EMBL/GenBank/DDBJ databases">
        <title>Sequencing the genomes of 1000 actinobacteria strains.</title>
        <authorList>
            <person name="Klenk H.-P."/>
        </authorList>
    </citation>
    <scope>NUCLEOTIDE SEQUENCE [LARGE SCALE GENOMIC DNA]</scope>
    <source>
        <strain evidence="1 2">DSM 14555</strain>
    </source>
</reference>
<dbReference type="PANTHER" id="PTHR41913">
    <property type="entry name" value="DUF1684 DOMAIN-CONTAINING PROTEIN"/>
    <property type="match status" value="1"/>
</dbReference>
<organism evidence="1 2">
    <name type="scientific">Arthrobacter russicus</name>
    <dbReference type="NCBI Taxonomy" id="172040"/>
    <lineage>
        <taxon>Bacteria</taxon>
        <taxon>Bacillati</taxon>
        <taxon>Actinomycetota</taxon>
        <taxon>Actinomycetes</taxon>
        <taxon>Micrococcales</taxon>
        <taxon>Micrococcaceae</taxon>
        <taxon>Arthrobacter</taxon>
    </lineage>
</organism>
<comment type="caution">
    <text evidence="1">The sequence shown here is derived from an EMBL/GenBank/DDBJ whole genome shotgun (WGS) entry which is preliminary data.</text>
</comment>
<name>A0ABU1JBT4_9MICC</name>
<proteinExistence type="predicted"/>
<protein>
    <submittedName>
        <fullName evidence="1">Uncharacterized protein (DUF1684 family)</fullName>
    </submittedName>
</protein>
<sequence>MTAQSWEDFRAERNRSLPTPHGWLSLTSLQWLPGEPGPLDGLPGRWSAADGVARVSAAAADGLLLVRGGSANQNQAVDGTIEARLAEDESLNWLRSGTVLLELAMRGGAYAIRTRDAQAPALQGFNGVPVFDYGSEFALTGQFHRFPEAQERDIATANPRVPGRASFIGEVVFELDGQRQTLLAQKNGSGLLLNFRDASNGAETAGWRFLSTEAPDADSEVLLDFNFSLNWPSGFSAFGTCPQPVPENTLPVRIAAGEKLL</sequence>
<dbReference type="PANTHER" id="PTHR41913:SF1">
    <property type="entry name" value="DUF1684 DOMAIN-CONTAINING PROTEIN"/>
    <property type="match status" value="1"/>
</dbReference>
<dbReference type="EMBL" id="JAVDQF010000001">
    <property type="protein sequence ID" value="MDR6269833.1"/>
    <property type="molecule type" value="Genomic_DNA"/>
</dbReference>
<gene>
    <name evidence="1" type="ORF">JOE69_002071</name>
</gene>
<evidence type="ECO:0000313" key="1">
    <source>
        <dbReference type="EMBL" id="MDR6269833.1"/>
    </source>
</evidence>
<dbReference type="RefSeq" id="WP_309798460.1">
    <property type="nucleotide sequence ID" value="NZ_BAAAHY010000005.1"/>
</dbReference>
<dbReference type="InterPro" id="IPR012467">
    <property type="entry name" value="DUF1684"/>
</dbReference>
<evidence type="ECO:0000313" key="2">
    <source>
        <dbReference type="Proteomes" id="UP001185069"/>
    </source>
</evidence>
<dbReference type="Pfam" id="PF07920">
    <property type="entry name" value="DUF1684"/>
    <property type="match status" value="1"/>
</dbReference>
<accession>A0ABU1JBT4</accession>
<dbReference type="Proteomes" id="UP001185069">
    <property type="component" value="Unassembled WGS sequence"/>
</dbReference>